<sequence>MIIYKIHNSIKELSSISIGYLFTALGGLLGVRILTAYLTPSQYGELSLGITMGGFIYSVFFGPLTNGITRFFPVAKDKKELSFYLFNVLNIIIKGFSFIGLISLSIIIFIVFSGNVNSIFIVLASISFGFIYSFNNIINGLQNASRKRILVSMHQGLMTFLRFFVAVIFINIFGPSSTVAISGQLIGLLFTLIVQLYFLAPTLRGYLINERYKISKIDWQSKISSFTLPLISIGLLNWLRIAVEKWGLVFFTNYDEAVGFYSIIYQFGYIPISLLVNLLATYLRPIYFDKAGDNQKRLKSTYFLGLKIFVIIFLFLLFLLFIVFTYREKIFQIILDEKYKSVSYLIVPMMMSALLNESTSFVTLLIQTKKETKALLLPNSYIYASGIVFAIFGAYFYGLYGVVMASLLNSSIKFILFSYLSINHYKKIEYR</sequence>
<feature type="transmembrane region" description="Helical" evidence="6">
    <location>
        <begin position="263"/>
        <end position="283"/>
    </location>
</feature>
<feature type="transmembrane region" description="Helical" evidence="6">
    <location>
        <begin position="118"/>
        <end position="138"/>
    </location>
</feature>
<protein>
    <recommendedName>
        <fullName evidence="9">Polysaccharide biosynthesis protein</fullName>
    </recommendedName>
</protein>
<comment type="subcellular location">
    <subcellularLocation>
        <location evidence="1">Cell membrane</location>
        <topology evidence="1">Multi-pass membrane protein</topology>
    </subcellularLocation>
</comment>
<feature type="transmembrane region" description="Helical" evidence="6">
    <location>
        <begin position="223"/>
        <end position="243"/>
    </location>
</feature>
<feature type="transmembrane region" description="Helical" evidence="6">
    <location>
        <begin position="150"/>
        <end position="173"/>
    </location>
</feature>
<keyword evidence="5 6" id="KW-0472">Membrane</keyword>
<dbReference type="RefSeq" id="WP_011820697.1">
    <property type="nucleotide sequence ID" value="NC_008817.1"/>
</dbReference>
<evidence type="ECO:0000256" key="3">
    <source>
        <dbReference type="ARBA" id="ARBA00022692"/>
    </source>
</evidence>
<feature type="transmembrane region" description="Helical" evidence="6">
    <location>
        <begin position="378"/>
        <end position="397"/>
    </location>
</feature>
<evidence type="ECO:0000313" key="7">
    <source>
        <dbReference type="EMBL" id="ABM72600.1"/>
    </source>
</evidence>
<accession>A2BXT9</accession>
<dbReference type="AlphaFoldDB" id="A2BXT9"/>
<dbReference type="EMBL" id="CP000552">
    <property type="protein sequence ID" value="ABM72600.1"/>
    <property type="molecule type" value="Genomic_DNA"/>
</dbReference>
<keyword evidence="3 6" id="KW-0812">Transmembrane</keyword>
<dbReference type="InterPro" id="IPR050833">
    <property type="entry name" value="Poly_Biosynth_Transport"/>
</dbReference>
<keyword evidence="2" id="KW-1003">Cell membrane</keyword>
<feature type="transmembrane region" description="Helical" evidence="6">
    <location>
        <begin position="344"/>
        <end position="366"/>
    </location>
</feature>
<feature type="transmembrane region" description="Helical" evidence="6">
    <location>
        <begin position="50"/>
        <end position="72"/>
    </location>
</feature>
<evidence type="ECO:0000256" key="4">
    <source>
        <dbReference type="ARBA" id="ARBA00022989"/>
    </source>
</evidence>
<dbReference type="GeneID" id="60201341"/>
<dbReference type="KEGG" id="pmc:P9515_13931"/>
<evidence type="ECO:0008006" key="9">
    <source>
        <dbReference type="Google" id="ProtNLM"/>
    </source>
</evidence>
<evidence type="ECO:0000256" key="5">
    <source>
        <dbReference type="ARBA" id="ARBA00023136"/>
    </source>
</evidence>
<feature type="transmembrane region" description="Helical" evidence="6">
    <location>
        <begin position="179"/>
        <end position="203"/>
    </location>
</feature>
<feature type="transmembrane region" description="Helical" evidence="6">
    <location>
        <begin position="304"/>
        <end position="324"/>
    </location>
</feature>
<feature type="transmembrane region" description="Helical" evidence="6">
    <location>
        <begin position="403"/>
        <end position="422"/>
    </location>
</feature>
<name>A2BXT9_PROM5</name>
<dbReference type="PANTHER" id="PTHR30250:SF11">
    <property type="entry name" value="O-ANTIGEN TRANSPORTER-RELATED"/>
    <property type="match status" value="1"/>
</dbReference>
<evidence type="ECO:0000313" key="8">
    <source>
        <dbReference type="Proteomes" id="UP000001589"/>
    </source>
</evidence>
<keyword evidence="4 6" id="KW-1133">Transmembrane helix</keyword>
<organism evidence="7 8">
    <name type="scientific">Prochlorococcus marinus (strain MIT 9515)</name>
    <dbReference type="NCBI Taxonomy" id="167542"/>
    <lineage>
        <taxon>Bacteria</taxon>
        <taxon>Bacillati</taxon>
        <taxon>Cyanobacteriota</taxon>
        <taxon>Cyanophyceae</taxon>
        <taxon>Synechococcales</taxon>
        <taxon>Prochlorococcaceae</taxon>
        <taxon>Prochlorococcus</taxon>
    </lineage>
</organism>
<gene>
    <name evidence="7" type="ordered locus">P9515_13931</name>
</gene>
<evidence type="ECO:0000256" key="2">
    <source>
        <dbReference type="ARBA" id="ARBA00022475"/>
    </source>
</evidence>
<dbReference type="PANTHER" id="PTHR30250">
    <property type="entry name" value="PST FAMILY PREDICTED COLANIC ACID TRANSPORTER"/>
    <property type="match status" value="1"/>
</dbReference>
<feature type="transmembrane region" description="Helical" evidence="6">
    <location>
        <begin position="84"/>
        <end position="112"/>
    </location>
</feature>
<evidence type="ECO:0000256" key="6">
    <source>
        <dbReference type="SAM" id="Phobius"/>
    </source>
</evidence>
<dbReference type="OrthoDB" id="9815248at2"/>
<evidence type="ECO:0000256" key="1">
    <source>
        <dbReference type="ARBA" id="ARBA00004651"/>
    </source>
</evidence>
<dbReference type="HOGENOM" id="CLU_635941_0_0_3"/>
<reference evidence="7 8" key="1">
    <citation type="journal article" date="2007" name="PLoS Genet.">
        <title>Patterns and implications of gene gain and loss in the evolution of Prochlorococcus.</title>
        <authorList>
            <person name="Kettler G.C."/>
            <person name="Martiny A.C."/>
            <person name="Huang K."/>
            <person name="Zucker J."/>
            <person name="Coleman M.L."/>
            <person name="Rodrigue S."/>
            <person name="Chen F."/>
            <person name="Lapidus A."/>
            <person name="Ferriera S."/>
            <person name="Johnson J."/>
            <person name="Steglich C."/>
            <person name="Church G.M."/>
            <person name="Richardson P."/>
            <person name="Chisholm S.W."/>
        </authorList>
    </citation>
    <scope>NUCLEOTIDE SEQUENCE [LARGE SCALE GENOMIC DNA]</scope>
    <source>
        <strain evidence="7 8">MIT 9515</strain>
    </source>
</reference>
<feature type="transmembrane region" description="Helical" evidence="6">
    <location>
        <begin position="20"/>
        <end position="38"/>
    </location>
</feature>
<dbReference type="Proteomes" id="UP000001589">
    <property type="component" value="Chromosome"/>
</dbReference>
<dbReference type="GO" id="GO:0005886">
    <property type="term" value="C:plasma membrane"/>
    <property type="evidence" value="ECO:0007669"/>
    <property type="project" value="UniProtKB-SubCell"/>
</dbReference>
<dbReference type="eggNOG" id="COG2244">
    <property type="taxonomic scope" value="Bacteria"/>
</dbReference>
<proteinExistence type="predicted"/>